<evidence type="ECO:0000256" key="1">
    <source>
        <dbReference type="SAM" id="MobiDB-lite"/>
    </source>
</evidence>
<dbReference type="Gene3D" id="3.55.50.10">
    <property type="entry name" value="Baseplate protein-like domains"/>
    <property type="match status" value="1"/>
</dbReference>
<dbReference type="Pfam" id="PF05954">
    <property type="entry name" value="Phage_GPD"/>
    <property type="match status" value="1"/>
</dbReference>
<protein>
    <recommendedName>
        <fullName evidence="4">Rhs element Vgr protein</fullName>
    </recommendedName>
</protein>
<dbReference type="EMBL" id="BSOZ01000126">
    <property type="protein sequence ID" value="GLS06294.1"/>
    <property type="molecule type" value="Genomic_DNA"/>
</dbReference>
<accession>A0ABQ6C2R6</accession>
<name>A0ABQ6C2R6_9NEIS</name>
<feature type="region of interest" description="Disordered" evidence="1">
    <location>
        <begin position="776"/>
        <end position="797"/>
    </location>
</feature>
<evidence type="ECO:0008006" key="4">
    <source>
        <dbReference type="Google" id="ProtNLM"/>
    </source>
</evidence>
<dbReference type="RefSeq" id="WP_020608491.1">
    <property type="nucleotide sequence ID" value="NZ_BSOZ01000126.1"/>
</dbReference>
<evidence type="ECO:0000313" key="2">
    <source>
        <dbReference type="EMBL" id="GLS06294.1"/>
    </source>
</evidence>
<dbReference type="Gene3D" id="2.30.110.50">
    <property type="match status" value="1"/>
</dbReference>
<comment type="caution">
    <text evidence="2">The sequence shown here is derived from an EMBL/GenBank/DDBJ whole genome shotgun (WGS) entry which is preliminary data.</text>
</comment>
<proteinExistence type="predicted"/>
<gene>
    <name evidence="2" type="ORF">GCM10007860_34720</name>
</gene>
<organism evidence="2 3">
    <name type="scientific">Chitiniphilus shinanonensis</name>
    <dbReference type="NCBI Taxonomy" id="553088"/>
    <lineage>
        <taxon>Bacteria</taxon>
        <taxon>Pseudomonadati</taxon>
        <taxon>Pseudomonadota</taxon>
        <taxon>Betaproteobacteria</taxon>
        <taxon>Neisseriales</taxon>
        <taxon>Chitinibacteraceae</taxon>
        <taxon>Chitiniphilus</taxon>
    </lineage>
</organism>
<dbReference type="SUPFAM" id="SSF69279">
    <property type="entry name" value="Phage tail proteins"/>
    <property type="match status" value="2"/>
</dbReference>
<dbReference type="Proteomes" id="UP001156836">
    <property type="component" value="Unassembled WGS sequence"/>
</dbReference>
<evidence type="ECO:0000313" key="3">
    <source>
        <dbReference type="Proteomes" id="UP001156836"/>
    </source>
</evidence>
<reference evidence="3" key="1">
    <citation type="journal article" date="2019" name="Int. J. Syst. Evol. Microbiol.">
        <title>The Global Catalogue of Microorganisms (GCM) 10K type strain sequencing project: providing services to taxonomists for standard genome sequencing and annotation.</title>
        <authorList>
            <consortium name="The Broad Institute Genomics Platform"/>
            <consortium name="The Broad Institute Genome Sequencing Center for Infectious Disease"/>
            <person name="Wu L."/>
            <person name="Ma J."/>
        </authorList>
    </citation>
    <scope>NUCLEOTIDE SEQUENCE [LARGE SCALE GENOMIC DNA]</scope>
    <source>
        <strain evidence="3">NBRC 104970</strain>
    </source>
</reference>
<keyword evidence="3" id="KW-1185">Reference proteome</keyword>
<dbReference type="Gene3D" id="4.10.220.110">
    <property type="match status" value="1"/>
</dbReference>
<sequence>MNDRVLNADIGQMRIQTVANQAPYLHCAFFLPGSNNFIGDETFRLTSFSGQEGVSEPFDFQLELHADTQSDSDVPKQAQFVGQTRALRFSDLIGRPVTVGIHLPSPAGPVAVAERFAQAIRGGDPGDGLALFNGIVASFSMEDPGVYRASMKPALYKLTLTNRYQIYSHQSIRDVIETLMKRHRIAYSVTGIAGPDNLATERVQDWMQAGESDYELLRRLMGKAHISYYVSHSATGHTVVFLNRADYPQVHADRRPLRYTQTALDELGLHEPDLISQFSYQQSLQTSGVTGTSTRQEAAWERDEVATTTAYHHAVLADSGELPFRQYKIYQYGCSQDELQEFSGRTQLALATAGSQFSGAATCPLFHPGHQFSVSAKPWQANPQPVRLSLEGQAFVLTSVKHEASLDGSYRNQFQAVDAGGSLNPFSLADTQQGSVLATVVPPPAPPNWRWYDKNVYSPETASLLDGEGDQKELKAMGVYVRFTVDDDQSEPVWVKLAAYMQTVPEYGTTVTVSRAQDESELPEIQSILQSNGSKTIVPSGWQANSHVGNSFSTSYSDGKRISFGFTSKYDLDNAVNIVTAAYARGVFRDAGYSQGGNYSYNTSEQRADGMLSESWSYGCGYGNSWAKENKNFSATGRSFSHMVRGKYDTGLQLDESSYPEAAGAVDASVVETFGNTWNKSTQLGNSSVNNTMIGNSDALSVTVGNSLSSALQVGNTVNAHIMTGIASNTSLHNVDLNTSVTAMTGSLSTVGVATSVGMVGMTSNTNLTGMAESTSITGSNQSMSMTGSHQSVSATGSVTSMEATGMVTSMGMTGMRTAATMTGMVNETSMTGMTTSMGMVGMATSMNLTGDSSSISMTGTSASLSLTASSSSLSVVDNQVGAEIILGGLKSGVDQRVECDLKQVIVEVMSGVRLIM</sequence>